<proteinExistence type="predicted"/>
<organism evidence="9 10">
    <name type="scientific">Chitinimonas taiwanensis DSM 18899</name>
    <dbReference type="NCBI Taxonomy" id="1121279"/>
    <lineage>
        <taxon>Bacteria</taxon>
        <taxon>Pseudomonadati</taxon>
        <taxon>Pseudomonadota</taxon>
        <taxon>Betaproteobacteria</taxon>
        <taxon>Neisseriales</taxon>
        <taxon>Chitinibacteraceae</taxon>
        <taxon>Chitinimonas</taxon>
    </lineage>
</organism>
<keyword evidence="2" id="KW-0479">Metal-binding</keyword>
<evidence type="ECO:0000256" key="2">
    <source>
        <dbReference type="ARBA" id="ARBA00022723"/>
    </source>
</evidence>
<protein>
    <submittedName>
        <fullName evidence="9">Penicillin-insensitive murein endopeptidase</fullName>
    </submittedName>
</protein>
<evidence type="ECO:0000256" key="1">
    <source>
        <dbReference type="ARBA" id="ARBA00022670"/>
    </source>
</evidence>
<dbReference type="SUPFAM" id="SSF55166">
    <property type="entry name" value="Hedgehog/DD-peptidase"/>
    <property type="match status" value="1"/>
</dbReference>
<dbReference type="GO" id="GO:0046872">
    <property type="term" value="F:metal ion binding"/>
    <property type="evidence" value="ECO:0007669"/>
    <property type="project" value="UniProtKB-KW"/>
</dbReference>
<dbReference type="STRING" id="1121279.SAMN02745887_03395"/>
<keyword evidence="7" id="KW-0482">Metalloprotease</keyword>
<dbReference type="GO" id="GO:0006508">
    <property type="term" value="P:proteolysis"/>
    <property type="evidence" value="ECO:0007669"/>
    <property type="project" value="UniProtKB-KW"/>
</dbReference>
<evidence type="ECO:0000256" key="5">
    <source>
        <dbReference type="ARBA" id="ARBA00022801"/>
    </source>
</evidence>
<keyword evidence="6" id="KW-0862">Zinc</keyword>
<dbReference type="InterPro" id="IPR005073">
    <property type="entry name" value="Peptidase_M74"/>
</dbReference>
<feature type="signal peptide" evidence="8">
    <location>
        <begin position="1"/>
        <end position="22"/>
    </location>
</feature>
<evidence type="ECO:0000256" key="3">
    <source>
        <dbReference type="ARBA" id="ARBA00022729"/>
    </source>
</evidence>
<dbReference type="GO" id="GO:0008237">
    <property type="term" value="F:metallopeptidase activity"/>
    <property type="evidence" value="ECO:0007669"/>
    <property type="project" value="UniProtKB-KW"/>
</dbReference>
<dbReference type="InterPro" id="IPR009045">
    <property type="entry name" value="Zn_M74/Hedgehog-like"/>
</dbReference>
<dbReference type="GO" id="GO:0030288">
    <property type="term" value="C:outer membrane-bounded periplasmic space"/>
    <property type="evidence" value="ECO:0007669"/>
    <property type="project" value="InterPro"/>
</dbReference>
<dbReference type="RefSeq" id="WP_072429876.1">
    <property type="nucleotide sequence ID" value="NZ_FPKR01000015.1"/>
</dbReference>
<dbReference type="AlphaFoldDB" id="A0A1K2HQW0"/>
<sequence length="227" mass="24949">MPMPSRLLALLGICLLLVPASASQCFGTVSRGRIEGSVRLPISGPNFHSYSRLAAAAGRTHVHEKVAASVLAAYVALQDSAPGKHYVYGETGLAQGGRFAPHRTHQNGLSVDFFVPVLNPSGESVPLPTAISSRFGYDLEFDAQGRLDTYRIDFPALAEHLYQLHRAAQKQGIGIQQVIIERAYLPALFATPRGAYLRGQLHFMRGKPWVRHDEHYHIDFALPCRPL</sequence>
<evidence type="ECO:0000256" key="6">
    <source>
        <dbReference type="ARBA" id="ARBA00022833"/>
    </source>
</evidence>
<evidence type="ECO:0000256" key="8">
    <source>
        <dbReference type="SAM" id="SignalP"/>
    </source>
</evidence>
<keyword evidence="4" id="KW-0574">Periplasm</keyword>
<dbReference type="Proteomes" id="UP000186513">
    <property type="component" value="Unassembled WGS sequence"/>
</dbReference>
<dbReference type="EMBL" id="FPKR01000015">
    <property type="protein sequence ID" value="SFZ79139.1"/>
    <property type="molecule type" value="Genomic_DNA"/>
</dbReference>
<keyword evidence="3 8" id="KW-0732">Signal</keyword>
<accession>A0A1K2HQW0</accession>
<evidence type="ECO:0000256" key="7">
    <source>
        <dbReference type="ARBA" id="ARBA00023049"/>
    </source>
</evidence>
<dbReference type="Gene3D" id="3.30.1380.10">
    <property type="match status" value="1"/>
</dbReference>
<evidence type="ECO:0000313" key="9">
    <source>
        <dbReference type="EMBL" id="SFZ79139.1"/>
    </source>
</evidence>
<name>A0A1K2HQW0_9NEIS</name>
<dbReference type="Pfam" id="PF03411">
    <property type="entry name" value="Peptidase_M74"/>
    <property type="match status" value="1"/>
</dbReference>
<evidence type="ECO:0000256" key="4">
    <source>
        <dbReference type="ARBA" id="ARBA00022764"/>
    </source>
</evidence>
<dbReference type="GO" id="GO:0004252">
    <property type="term" value="F:serine-type endopeptidase activity"/>
    <property type="evidence" value="ECO:0007669"/>
    <property type="project" value="InterPro"/>
</dbReference>
<keyword evidence="5" id="KW-0378">Hydrolase</keyword>
<keyword evidence="10" id="KW-1185">Reference proteome</keyword>
<keyword evidence="1" id="KW-0645">Protease</keyword>
<evidence type="ECO:0000313" key="10">
    <source>
        <dbReference type="Proteomes" id="UP000186513"/>
    </source>
</evidence>
<reference evidence="9 10" key="1">
    <citation type="submission" date="2016-11" db="EMBL/GenBank/DDBJ databases">
        <authorList>
            <person name="Jaros S."/>
            <person name="Januszkiewicz K."/>
            <person name="Wedrychowicz H."/>
        </authorList>
    </citation>
    <scope>NUCLEOTIDE SEQUENCE [LARGE SCALE GENOMIC DNA]</scope>
    <source>
        <strain evidence="9 10">DSM 18899</strain>
    </source>
</reference>
<feature type="chain" id="PRO_5012159472" evidence="8">
    <location>
        <begin position="23"/>
        <end position="227"/>
    </location>
</feature>
<gene>
    <name evidence="9" type="ORF">SAMN02745887_03395</name>
</gene>